<feature type="transmembrane region" description="Helical" evidence="1">
    <location>
        <begin position="42"/>
        <end position="62"/>
    </location>
</feature>
<dbReference type="EMBL" id="JACSQT010000021">
    <property type="protein sequence ID" value="MBD7939630.1"/>
    <property type="molecule type" value="Genomic_DNA"/>
</dbReference>
<dbReference type="RefSeq" id="WP_191817283.1">
    <property type="nucleotide sequence ID" value="NZ_JACSQT010000021.1"/>
</dbReference>
<protein>
    <submittedName>
        <fullName evidence="2">Uncharacterized protein</fullName>
    </submittedName>
</protein>
<dbReference type="Proteomes" id="UP000657931">
    <property type="component" value="Unassembled WGS sequence"/>
</dbReference>
<name>A0ABR8QVS1_9BACI</name>
<keyword evidence="3" id="KW-1185">Reference proteome</keyword>
<keyword evidence="1" id="KW-1133">Transmembrane helix</keyword>
<evidence type="ECO:0000313" key="2">
    <source>
        <dbReference type="EMBL" id="MBD7939630.1"/>
    </source>
</evidence>
<keyword evidence="1" id="KW-0812">Transmembrane</keyword>
<feature type="transmembrane region" description="Helical" evidence="1">
    <location>
        <begin position="9"/>
        <end position="30"/>
    </location>
</feature>
<comment type="caution">
    <text evidence="2">The sequence shown here is derived from an EMBL/GenBank/DDBJ whole genome shotgun (WGS) entry which is preliminary data.</text>
</comment>
<reference evidence="2 3" key="1">
    <citation type="submission" date="2020-08" db="EMBL/GenBank/DDBJ databases">
        <title>A Genomic Blueprint of the Chicken Gut Microbiome.</title>
        <authorList>
            <person name="Gilroy R."/>
            <person name="Ravi A."/>
            <person name="Getino M."/>
            <person name="Pursley I."/>
            <person name="Horton D.L."/>
            <person name="Alikhan N.-F."/>
            <person name="Baker D."/>
            <person name="Gharbi K."/>
            <person name="Hall N."/>
            <person name="Watson M."/>
            <person name="Adriaenssens E.M."/>
            <person name="Foster-Nyarko E."/>
            <person name="Jarju S."/>
            <person name="Secka A."/>
            <person name="Antonio M."/>
            <person name="Oren A."/>
            <person name="Chaudhuri R."/>
            <person name="La Ragione R.M."/>
            <person name="Hildebrand F."/>
            <person name="Pallen M.J."/>
        </authorList>
    </citation>
    <scope>NUCLEOTIDE SEQUENCE [LARGE SCALE GENOMIC DNA]</scope>
    <source>
        <strain evidence="2 3">Sa5YUA1</strain>
    </source>
</reference>
<evidence type="ECO:0000256" key="1">
    <source>
        <dbReference type="SAM" id="Phobius"/>
    </source>
</evidence>
<gene>
    <name evidence="2" type="ORF">H9655_21540</name>
</gene>
<sequence>MVKPSSETIIFYIAGSIFTVLSICGITFLLTECYQSQTLNGAELWIIILVSFAVTALCDLELELEKQSDTYE</sequence>
<accession>A0ABR8QVS1</accession>
<evidence type="ECO:0000313" key="3">
    <source>
        <dbReference type="Proteomes" id="UP000657931"/>
    </source>
</evidence>
<organism evidence="2 3">
    <name type="scientific">Cytobacillus stercorigallinarum</name>
    <dbReference type="NCBI Taxonomy" id="2762240"/>
    <lineage>
        <taxon>Bacteria</taxon>
        <taxon>Bacillati</taxon>
        <taxon>Bacillota</taxon>
        <taxon>Bacilli</taxon>
        <taxon>Bacillales</taxon>
        <taxon>Bacillaceae</taxon>
        <taxon>Cytobacillus</taxon>
    </lineage>
</organism>
<keyword evidence="1" id="KW-0472">Membrane</keyword>
<proteinExistence type="predicted"/>